<dbReference type="Pfam" id="PF00186">
    <property type="entry name" value="DHFR_1"/>
    <property type="match status" value="2"/>
</dbReference>
<dbReference type="InterPro" id="IPR012259">
    <property type="entry name" value="DHFR"/>
</dbReference>
<feature type="domain" description="DHFR" evidence="7">
    <location>
        <begin position="14"/>
        <end position="207"/>
    </location>
</feature>
<evidence type="ECO:0000256" key="1">
    <source>
        <dbReference type="ARBA" id="ARBA00004903"/>
    </source>
</evidence>
<evidence type="ECO:0000256" key="2">
    <source>
        <dbReference type="ARBA" id="ARBA00012856"/>
    </source>
</evidence>
<dbReference type="CDD" id="cd00209">
    <property type="entry name" value="DHFR"/>
    <property type="match status" value="1"/>
</dbReference>
<dbReference type="PROSITE" id="PS00075">
    <property type="entry name" value="DHFR_1"/>
    <property type="match status" value="1"/>
</dbReference>
<evidence type="ECO:0000256" key="4">
    <source>
        <dbReference type="ARBA" id="ARBA00022857"/>
    </source>
</evidence>
<comment type="pathway">
    <text evidence="1">Cofactor biosynthesis; tetrahydrofolate biosynthesis; 5,6,7,8-tetrahydrofolate from 7,8-dihydrofolate: step 1/1.</text>
</comment>
<dbReference type="EMBL" id="PP885733">
    <property type="protein sequence ID" value="XCN28331.1"/>
    <property type="molecule type" value="Genomic_DNA"/>
</dbReference>
<evidence type="ECO:0000256" key="5">
    <source>
        <dbReference type="ARBA" id="ARBA00023002"/>
    </source>
</evidence>
<dbReference type="InterPro" id="IPR017925">
    <property type="entry name" value="DHFR_CS"/>
</dbReference>
<dbReference type="PANTHER" id="PTHR48069:SF3">
    <property type="entry name" value="DIHYDROFOLATE REDUCTASE"/>
    <property type="match status" value="1"/>
</dbReference>
<protein>
    <recommendedName>
        <fullName evidence="2">dihydrofolate reductase</fullName>
        <ecNumber evidence="2">1.5.1.3</ecNumber>
    </recommendedName>
</protein>
<dbReference type="PRINTS" id="PR00070">
    <property type="entry name" value="DHFR"/>
</dbReference>
<sequence length="232" mass="26575">MNIDKTMKYITPISYSMIVARDKRAGIGLGNGLPWPKCKVDFDWFKRHTMGKLMVMGFKTWETMGSRPLPGRISCVLTTKQEYLQGKEYNKVDTGPFSGFVIFFQSISAFKRWLTVNVGTEFEVPAPKKQGETEFKSMTVTVMGEIMVIGGATVYQEFQNDINSIYLTTFEGHWEADTFLDIDLYGWEMRYHDSTSKLNPVFQIYTRQPIMVANHGWMPGHNTKGDDNVQDS</sequence>
<keyword evidence="4" id="KW-0521">NADP</keyword>
<dbReference type="SUPFAM" id="SSF53597">
    <property type="entry name" value="Dihydrofolate reductase-like"/>
    <property type="match status" value="1"/>
</dbReference>
<dbReference type="GO" id="GO:0046654">
    <property type="term" value="P:tetrahydrofolate biosynthetic process"/>
    <property type="evidence" value="ECO:0007669"/>
    <property type="project" value="InterPro"/>
</dbReference>
<dbReference type="PANTHER" id="PTHR48069">
    <property type="entry name" value="DIHYDROFOLATE REDUCTASE"/>
    <property type="match status" value="1"/>
</dbReference>
<keyword evidence="3" id="KW-0554">One-carbon metabolism</keyword>
<organism evidence="8">
    <name type="scientific">Pantoea phage Survivor</name>
    <dbReference type="NCBI Taxonomy" id="3232176"/>
    <lineage>
        <taxon>Viruses</taxon>
        <taxon>Duplodnaviria</taxon>
        <taxon>Heunggongvirae</taxon>
        <taxon>Uroviricota</taxon>
        <taxon>Caudoviricetes</taxon>
    </lineage>
</organism>
<name>A0AAU8KZE9_9CAUD</name>
<evidence type="ECO:0000256" key="3">
    <source>
        <dbReference type="ARBA" id="ARBA00022563"/>
    </source>
</evidence>
<dbReference type="InterPro" id="IPR024072">
    <property type="entry name" value="DHFR-like_dom_sf"/>
</dbReference>
<dbReference type="EC" id="1.5.1.3" evidence="2"/>
<dbReference type="GO" id="GO:0046452">
    <property type="term" value="P:dihydrofolate metabolic process"/>
    <property type="evidence" value="ECO:0007669"/>
    <property type="project" value="TreeGrafter"/>
</dbReference>
<dbReference type="GO" id="GO:0050661">
    <property type="term" value="F:NADP binding"/>
    <property type="evidence" value="ECO:0007669"/>
    <property type="project" value="InterPro"/>
</dbReference>
<dbReference type="Gene3D" id="3.40.430.10">
    <property type="entry name" value="Dihydrofolate Reductase, subunit A"/>
    <property type="match status" value="1"/>
</dbReference>
<dbReference type="GO" id="GO:0006730">
    <property type="term" value="P:one-carbon metabolic process"/>
    <property type="evidence" value="ECO:0007669"/>
    <property type="project" value="UniProtKB-KW"/>
</dbReference>
<proteinExistence type="inferred from homology"/>
<comment type="similarity">
    <text evidence="6">Belongs to the dihydrofolate reductase family.</text>
</comment>
<dbReference type="GO" id="GO:0046655">
    <property type="term" value="P:folic acid metabolic process"/>
    <property type="evidence" value="ECO:0007669"/>
    <property type="project" value="TreeGrafter"/>
</dbReference>
<keyword evidence="5" id="KW-0560">Oxidoreductase</keyword>
<reference evidence="8" key="1">
    <citation type="submission" date="2024-06" db="EMBL/GenBank/DDBJ databases">
        <authorList>
            <person name="Gannavaram S."/>
            <person name="Nemani S."/>
            <person name="Datta M."/>
            <person name="Picchiottino A."/>
            <person name="Mereddy A."/>
            <person name="Gannavaram N."/>
            <person name="Honeycutt C."/>
            <person name="Tran D."/>
            <person name="Choi K."/>
            <person name="Srinivasan K."/>
            <person name="Johnson A."/>
        </authorList>
    </citation>
    <scope>NUCLEOTIDE SEQUENCE</scope>
</reference>
<evidence type="ECO:0000256" key="6">
    <source>
        <dbReference type="RuleBase" id="RU004474"/>
    </source>
</evidence>
<evidence type="ECO:0000259" key="7">
    <source>
        <dbReference type="PROSITE" id="PS51330"/>
    </source>
</evidence>
<dbReference type="InterPro" id="IPR001796">
    <property type="entry name" value="DHFR_dom"/>
</dbReference>
<evidence type="ECO:0000313" key="8">
    <source>
        <dbReference type="EMBL" id="XCN28331.1"/>
    </source>
</evidence>
<dbReference type="GO" id="GO:0004146">
    <property type="term" value="F:dihydrofolate reductase activity"/>
    <property type="evidence" value="ECO:0007669"/>
    <property type="project" value="UniProtKB-EC"/>
</dbReference>
<accession>A0AAU8KZE9</accession>
<dbReference type="PROSITE" id="PS51330">
    <property type="entry name" value="DHFR_2"/>
    <property type="match status" value="1"/>
</dbReference>